<evidence type="ECO:0000313" key="2">
    <source>
        <dbReference type="Proteomes" id="UP001482620"/>
    </source>
</evidence>
<proteinExistence type="predicted"/>
<protein>
    <submittedName>
        <fullName evidence="1">Uncharacterized protein</fullName>
    </submittedName>
</protein>
<evidence type="ECO:0000313" key="1">
    <source>
        <dbReference type="EMBL" id="MEQ2244821.1"/>
    </source>
</evidence>
<gene>
    <name evidence="1" type="ORF">ILYODFUR_021131</name>
</gene>
<sequence length="151" mass="17904">MQLCEKVSDPLLEVPSNWIKTTLHYDAKNQPEGPLVHSGSSLFPCSCFDHAQHFWSWWFLCRKPINWADHKQVETLSGQLRPLKQCWLRREEPAQSSIYTIDRFTAVTLHYNHFKVRVCNITRYHARLVPENKMKCSFMRMFVGMCCMERP</sequence>
<keyword evidence="2" id="KW-1185">Reference proteome</keyword>
<accession>A0ABV0UKR9</accession>
<reference evidence="1 2" key="1">
    <citation type="submission" date="2021-06" db="EMBL/GenBank/DDBJ databases">
        <authorList>
            <person name="Palmer J.M."/>
        </authorList>
    </citation>
    <scope>NUCLEOTIDE SEQUENCE [LARGE SCALE GENOMIC DNA]</scope>
    <source>
        <strain evidence="2">if_2019</strain>
        <tissue evidence="1">Muscle</tissue>
    </source>
</reference>
<name>A0ABV0UKR9_9TELE</name>
<organism evidence="1 2">
    <name type="scientific">Ilyodon furcidens</name>
    <name type="common">goldbreast splitfin</name>
    <dbReference type="NCBI Taxonomy" id="33524"/>
    <lineage>
        <taxon>Eukaryota</taxon>
        <taxon>Metazoa</taxon>
        <taxon>Chordata</taxon>
        <taxon>Craniata</taxon>
        <taxon>Vertebrata</taxon>
        <taxon>Euteleostomi</taxon>
        <taxon>Actinopterygii</taxon>
        <taxon>Neopterygii</taxon>
        <taxon>Teleostei</taxon>
        <taxon>Neoteleostei</taxon>
        <taxon>Acanthomorphata</taxon>
        <taxon>Ovalentaria</taxon>
        <taxon>Atherinomorphae</taxon>
        <taxon>Cyprinodontiformes</taxon>
        <taxon>Goodeidae</taxon>
        <taxon>Ilyodon</taxon>
    </lineage>
</organism>
<dbReference type="EMBL" id="JAHRIQ010071744">
    <property type="protein sequence ID" value="MEQ2244821.1"/>
    <property type="molecule type" value="Genomic_DNA"/>
</dbReference>
<comment type="caution">
    <text evidence="1">The sequence shown here is derived from an EMBL/GenBank/DDBJ whole genome shotgun (WGS) entry which is preliminary data.</text>
</comment>
<dbReference type="Proteomes" id="UP001482620">
    <property type="component" value="Unassembled WGS sequence"/>
</dbReference>